<name>A0AAP2GLW7_9BACT</name>
<dbReference type="InterPro" id="IPR019734">
    <property type="entry name" value="TPR_rpt"/>
</dbReference>
<evidence type="ECO:0000256" key="1">
    <source>
        <dbReference type="PROSITE-ProRule" id="PRU00339"/>
    </source>
</evidence>
<dbReference type="EMBL" id="JAHESF010000050">
    <property type="protein sequence ID" value="MBT1700866.1"/>
    <property type="molecule type" value="Genomic_DNA"/>
</dbReference>
<dbReference type="SUPFAM" id="SSF48452">
    <property type="entry name" value="TPR-like"/>
    <property type="match status" value="1"/>
</dbReference>
<dbReference type="PROSITE" id="PS50005">
    <property type="entry name" value="TPR"/>
    <property type="match status" value="1"/>
</dbReference>
<keyword evidence="5" id="KW-1185">Reference proteome</keyword>
<organism evidence="4 5">
    <name type="scientific">Chryseosolibacter histidini</name>
    <dbReference type="NCBI Taxonomy" id="2782349"/>
    <lineage>
        <taxon>Bacteria</taxon>
        <taxon>Pseudomonadati</taxon>
        <taxon>Bacteroidota</taxon>
        <taxon>Cytophagia</taxon>
        <taxon>Cytophagales</taxon>
        <taxon>Chryseotaleaceae</taxon>
        <taxon>Chryseosolibacter</taxon>
    </lineage>
</organism>
<keyword evidence="3" id="KW-0732">Signal</keyword>
<keyword evidence="1" id="KW-0802">TPR repeat</keyword>
<accession>A0AAP2GLW7</accession>
<evidence type="ECO:0000256" key="3">
    <source>
        <dbReference type="SAM" id="SignalP"/>
    </source>
</evidence>
<evidence type="ECO:0000313" key="5">
    <source>
        <dbReference type="Proteomes" id="UP001319200"/>
    </source>
</evidence>
<evidence type="ECO:0008006" key="6">
    <source>
        <dbReference type="Google" id="ProtNLM"/>
    </source>
</evidence>
<reference evidence="4 5" key="1">
    <citation type="submission" date="2021-05" db="EMBL/GenBank/DDBJ databases">
        <title>A Polyphasic approach of four new species of the genus Ohtaekwangia: Ohtaekwangia histidinii sp. nov., Ohtaekwangia cretensis sp. nov., Ohtaekwangia indiensis sp. nov., Ohtaekwangia reichenbachii sp. nov. from diverse environment.</title>
        <authorList>
            <person name="Octaviana S."/>
        </authorList>
    </citation>
    <scope>NUCLEOTIDE SEQUENCE [LARGE SCALE GENOMIC DNA]</scope>
    <source>
        <strain evidence="4 5">PWU4</strain>
    </source>
</reference>
<dbReference type="InterPro" id="IPR011990">
    <property type="entry name" value="TPR-like_helical_dom_sf"/>
</dbReference>
<dbReference type="RefSeq" id="WP_254169554.1">
    <property type="nucleotide sequence ID" value="NZ_JAHESF010000050.1"/>
</dbReference>
<proteinExistence type="predicted"/>
<feature type="repeat" description="TPR" evidence="1">
    <location>
        <begin position="147"/>
        <end position="180"/>
    </location>
</feature>
<gene>
    <name evidence="4" type="ORF">KK083_28500</name>
</gene>
<feature type="signal peptide" evidence="3">
    <location>
        <begin position="1"/>
        <end position="23"/>
    </location>
</feature>
<comment type="caution">
    <text evidence="4">The sequence shown here is derived from an EMBL/GenBank/DDBJ whole genome shotgun (WGS) entry which is preliminary data.</text>
</comment>
<protein>
    <recommendedName>
        <fullName evidence="6">Tetratricopeptide repeat protein</fullName>
    </recommendedName>
</protein>
<feature type="region of interest" description="Disordered" evidence="2">
    <location>
        <begin position="627"/>
        <end position="648"/>
    </location>
</feature>
<sequence>MKRYLLSPMVAFTLLLTCKPALHGQHSKRNDFDSTMNVIKMSIARQEWKLAESAIQNLERASLPKSKAPEILFIRGYLYQREASVETDSVKEQELMARALSTYLRASDLAPRNGSLHQNIAILYAQQNKTTDAIARMQLAYRQEKLPAYSSFLGDLYMQAGQYDSARRFYEQTIKDDPFNEPVYDRLQYVYRRVNVSPDDVLTLCNEMCKTGHTRVAATMMADLVRRNYKDEAQQKQVERAFVWWVNLLGRRQAANKHFTKVFDIPWDHPAYQELLEVWRNPERYPRMDWWLRDVPLKLSNDLTVIPIEVFVGALQELGGQLIEKDSIAVGVDVYLRAFEIIAGRNEDAVSTNRESPDIFFEAANNLGVAYARYPSIDPGGIRFNSLANRLLFGKGEAYRSNNRKAIAKFHTTLGVIYATKKEWDQPNPANGIFQLERAIACAPETQNTASLKVLLAGGYLKKQNFDAARNMLLLAAGDFLNDDNLSTASHALARYDSIQGDKHAAGFRDLSKIIAFRNQIPRLTSASFQDVDKLNDAIDSLTQGSALPANFYKIQRFKILSDCGTRAIKVDDSDAATVLHIKALKQASEVDNMGNLNDFNRLNQQQKTIKESIPFEGRSRPETIKRSQSSLQGVKTWQAPAPGNDRGEQLQMKTDVLVAAQVADVINEQAATSPEQKPQVVINQTENTVEIRHNATPGKTLKRELEKPVKKTGMDIQYKRTPH</sequence>
<evidence type="ECO:0000256" key="2">
    <source>
        <dbReference type="SAM" id="MobiDB-lite"/>
    </source>
</evidence>
<dbReference type="Pfam" id="PF13176">
    <property type="entry name" value="TPR_7"/>
    <property type="match status" value="1"/>
</dbReference>
<evidence type="ECO:0000313" key="4">
    <source>
        <dbReference type="EMBL" id="MBT1700866.1"/>
    </source>
</evidence>
<dbReference type="Gene3D" id="1.25.40.10">
    <property type="entry name" value="Tetratricopeptide repeat domain"/>
    <property type="match status" value="1"/>
</dbReference>
<feature type="compositionally biased region" description="Polar residues" evidence="2">
    <location>
        <begin position="627"/>
        <end position="636"/>
    </location>
</feature>
<feature type="chain" id="PRO_5043010613" description="Tetratricopeptide repeat protein" evidence="3">
    <location>
        <begin position="24"/>
        <end position="724"/>
    </location>
</feature>
<dbReference type="AlphaFoldDB" id="A0AAP2GLW7"/>
<dbReference type="Proteomes" id="UP001319200">
    <property type="component" value="Unassembled WGS sequence"/>
</dbReference>